<gene>
    <name evidence="2" type="ORF">SCA03_17650</name>
</gene>
<name>A0A4Y3QUY2_STRCI</name>
<dbReference type="Gene3D" id="1.10.10.10">
    <property type="entry name" value="Winged helix-like DNA-binding domain superfamily/Winged helix DNA-binding domain"/>
    <property type="match status" value="1"/>
</dbReference>
<dbReference type="SMART" id="SM00347">
    <property type="entry name" value="HTH_MARR"/>
    <property type="match status" value="1"/>
</dbReference>
<dbReference type="InterPro" id="IPR039422">
    <property type="entry name" value="MarR/SlyA-like"/>
</dbReference>
<dbReference type="PRINTS" id="PR00598">
    <property type="entry name" value="HTHMARR"/>
</dbReference>
<proteinExistence type="predicted"/>
<evidence type="ECO:0000313" key="3">
    <source>
        <dbReference type="Proteomes" id="UP000319210"/>
    </source>
</evidence>
<organism evidence="2 3">
    <name type="scientific">Streptomyces cacaoi</name>
    <dbReference type="NCBI Taxonomy" id="1898"/>
    <lineage>
        <taxon>Bacteria</taxon>
        <taxon>Bacillati</taxon>
        <taxon>Actinomycetota</taxon>
        <taxon>Actinomycetes</taxon>
        <taxon>Kitasatosporales</taxon>
        <taxon>Streptomycetaceae</taxon>
        <taxon>Streptomyces</taxon>
    </lineage>
</organism>
<protein>
    <recommendedName>
        <fullName evidence="1">HTH marR-type domain-containing protein</fullName>
    </recommendedName>
</protein>
<evidence type="ECO:0000313" key="2">
    <source>
        <dbReference type="EMBL" id="GEB49214.1"/>
    </source>
</evidence>
<dbReference type="InterPro" id="IPR000835">
    <property type="entry name" value="HTH_MarR-typ"/>
</dbReference>
<reference evidence="2 3" key="1">
    <citation type="submission" date="2019-06" db="EMBL/GenBank/DDBJ databases">
        <title>Whole genome shotgun sequence of Streptomyces cacaoi subsp. cacaoi NBRC 12748.</title>
        <authorList>
            <person name="Hosoyama A."/>
            <person name="Uohara A."/>
            <person name="Ohji S."/>
            <person name="Ichikawa N."/>
        </authorList>
    </citation>
    <scope>NUCLEOTIDE SEQUENCE [LARGE SCALE GENOMIC DNA]</scope>
    <source>
        <strain evidence="2 3">NBRC 12748</strain>
    </source>
</reference>
<comment type="caution">
    <text evidence="2">The sequence shown here is derived from an EMBL/GenBank/DDBJ whole genome shotgun (WGS) entry which is preliminary data.</text>
</comment>
<dbReference type="PANTHER" id="PTHR33164">
    <property type="entry name" value="TRANSCRIPTIONAL REGULATOR, MARR FAMILY"/>
    <property type="match status" value="1"/>
</dbReference>
<dbReference type="InterPro" id="IPR036390">
    <property type="entry name" value="WH_DNA-bd_sf"/>
</dbReference>
<accession>A0A4Y3QUY2</accession>
<dbReference type="InterPro" id="IPR036388">
    <property type="entry name" value="WH-like_DNA-bd_sf"/>
</dbReference>
<dbReference type="GO" id="GO:0003700">
    <property type="term" value="F:DNA-binding transcription factor activity"/>
    <property type="evidence" value="ECO:0007669"/>
    <property type="project" value="InterPro"/>
</dbReference>
<dbReference type="PROSITE" id="PS50995">
    <property type="entry name" value="HTH_MARR_2"/>
    <property type="match status" value="1"/>
</dbReference>
<sequence>MLNEHAAITSAELARRCQVTPQTMTSTVAKLEGRGLLIREPHPVHGTLVELRLTPRGRELFRLADARVTELDDHLAHGLTAAEVESLKGLLTRVADNAAGAGS</sequence>
<evidence type="ECO:0000259" key="1">
    <source>
        <dbReference type="PROSITE" id="PS50995"/>
    </source>
</evidence>
<dbReference type="GO" id="GO:0006950">
    <property type="term" value="P:response to stress"/>
    <property type="evidence" value="ECO:0007669"/>
    <property type="project" value="TreeGrafter"/>
</dbReference>
<dbReference type="Pfam" id="PF12802">
    <property type="entry name" value="MarR_2"/>
    <property type="match status" value="1"/>
</dbReference>
<feature type="domain" description="HTH marR-type" evidence="1">
    <location>
        <begin position="1"/>
        <end position="96"/>
    </location>
</feature>
<keyword evidence="3" id="KW-1185">Reference proteome</keyword>
<dbReference type="Proteomes" id="UP000319210">
    <property type="component" value="Unassembled WGS sequence"/>
</dbReference>
<dbReference type="SUPFAM" id="SSF46785">
    <property type="entry name" value="Winged helix' DNA-binding domain"/>
    <property type="match status" value="1"/>
</dbReference>
<dbReference type="EMBL" id="BJMM01000006">
    <property type="protein sequence ID" value="GEB49214.1"/>
    <property type="molecule type" value="Genomic_DNA"/>
</dbReference>
<dbReference type="AlphaFoldDB" id="A0A4Y3QUY2"/>
<dbReference type="PANTHER" id="PTHR33164:SF43">
    <property type="entry name" value="HTH-TYPE TRANSCRIPTIONAL REPRESSOR YETL"/>
    <property type="match status" value="1"/>
</dbReference>